<protein>
    <submittedName>
        <fullName evidence="2">Uncharacterized protein</fullName>
    </submittedName>
</protein>
<sequence>MDKLSVLFFILGSFFLGSSHAAPQFPVSDNGIVPTKAKNLDSAFLTAVLQTTMKGAEDMLSPCNLNDIVRADMQKSFQKTKAKMQGGDKLLVGRDITRQMVLNQALPALHDGISLVRTAFVLQETSNLTVFLDQNQDGLFNETALANYTHYYIRAGNEDVTQILFIGLVETSQLSEKHLQEGDEFFMPAWDFLTAQGLSYHPRQYAAYDELPPQEAEMIMQKRVQMARQLKTQGTYFGDDAEYLANIMTVSFNGPENEQEFIQMLPKINKVFAHKLQTVEMKFEDKYESICAKIKADTDIVDYDFLASMAGYAFGK</sequence>
<accession>A0A1D1VHA5</accession>
<comment type="caution">
    <text evidence="2">The sequence shown here is derived from an EMBL/GenBank/DDBJ whole genome shotgun (WGS) entry which is preliminary data.</text>
</comment>
<keyword evidence="3" id="KW-1185">Reference proteome</keyword>
<organism evidence="2 3">
    <name type="scientific">Ramazzottius varieornatus</name>
    <name type="common">Water bear</name>
    <name type="synonym">Tardigrade</name>
    <dbReference type="NCBI Taxonomy" id="947166"/>
    <lineage>
        <taxon>Eukaryota</taxon>
        <taxon>Metazoa</taxon>
        <taxon>Ecdysozoa</taxon>
        <taxon>Tardigrada</taxon>
        <taxon>Eutardigrada</taxon>
        <taxon>Parachela</taxon>
        <taxon>Hypsibioidea</taxon>
        <taxon>Ramazzottiidae</taxon>
        <taxon>Ramazzottius</taxon>
    </lineage>
</organism>
<keyword evidence="1" id="KW-0732">Signal</keyword>
<proteinExistence type="predicted"/>
<dbReference type="EMBL" id="BDGG01000006">
    <property type="protein sequence ID" value="GAV01012.1"/>
    <property type="molecule type" value="Genomic_DNA"/>
</dbReference>
<reference evidence="2 3" key="1">
    <citation type="journal article" date="2016" name="Nat. Commun.">
        <title>Extremotolerant tardigrade genome and improved radiotolerance of human cultured cells by tardigrade-unique protein.</title>
        <authorList>
            <person name="Hashimoto T."/>
            <person name="Horikawa D.D."/>
            <person name="Saito Y."/>
            <person name="Kuwahara H."/>
            <person name="Kozuka-Hata H."/>
            <person name="Shin-I T."/>
            <person name="Minakuchi Y."/>
            <person name="Ohishi K."/>
            <person name="Motoyama A."/>
            <person name="Aizu T."/>
            <person name="Enomoto A."/>
            <person name="Kondo K."/>
            <person name="Tanaka S."/>
            <person name="Hara Y."/>
            <person name="Koshikawa S."/>
            <person name="Sagara H."/>
            <person name="Miura T."/>
            <person name="Yokobori S."/>
            <person name="Miyagawa K."/>
            <person name="Suzuki Y."/>
            <person name="Kubo T."/>
            <person name="Oyama M."/>
            <person name="Kohara Y."/>
            <person name="Fujiyama A."/>
            <person name="Arakawa K."/>
            <person name="Katayama T."/>
            <person name="Toyoda A."/>
            <person name="Kunieda T."/>
        </authorList>
    </citation>
    <scope>NUCLEOTIDE SEQUENCE [LARGE SCALE GENOMIC DNA]</scope>
    <source>
        <strain evidence="2 3">YOKOZUNA-1</strain>
    </source>
</reference>
<dbReference type="AlphaFoldDB" id="A0A1D1VHA5"/>
<dbReference type="Proteomes" id="UP000186922">
    <property type="component" value="Unassembled WGS sequence"/>
</dbReference>
<feature type="signal peptide" evidence="1">
    <location>
        <begin position="1"/>
        <end position="21"/>
    </location>
</feature>
<gene>
    <name evidence="2" type="primary">RvY_11790-1</name>
    <name evidence="2" type="synonym">RvY_11790.1</name>
    <name evidence="2" type="ORF">RvY_11790</name>
</gene>
<feature type="chain" id="PRO_5008898408" evidence="1">
    <location>
        <begin position="22"/>
        <end position="316"/>
    </location>
</feature>
<name>A0A1D1VHA5_RAMVA</name>
<dbReference type="OrthoDB" id="10062698at2759"/>
<evidence type="ECO:0000256" key="1">
    <source>
        <dbReference type="SAM" id="SignalP"/>
    </source>
</evidence>
<evidence type="ECO:0000313" key="2">
    <source>
        <dbReference type="EMBL" id="GAV01012.1"/>
    </source>
</evidence>
<evidence type="ECO:0000313" key="3">
    <source>
        <dbReference type="Proteomes" id="UP000186922"/>
    </source>
</evidence>